<feature type="non-terminal residue" evidence="5">
    <location>
        <position position="144"/>
    </location>
</feature>
<comment type="similarity">
    <text evidence="1">Belongs to the glycosyltransferase 2 family.</text>
</comment>
<dbReference type="EMBL" id="BARV01007678">
    <property type="protein sequence ID" value="GAI11228.1"/>
    <property type="molecule type" value="Genomic_DNA"/>
</dbReference>
<feature type="domain" description="Glycosyltransferase 2-like" evidence="4">
    <location>
        <begin position="14"/>
        <end position="121"/>
    </location>
</feature>
<sequence length="144" mass="16193">MREFYSYPIITISIVNLDGENYLNDCLKSIENINYPKDKTEVIVVDNCSKDNSIKIIENSFPWVKTIKNTENLGFSKANNQAAEIASGEYIAFLNNDTKVDENWLIELLRPLYGSSDVICSGSKVLSFDGKNIDFACGMINFEG</sequence>
<gene>
    <name evidence="5" type="ORF">S06H3_15589</name>
</gene>
<comment type="caution">
    <text evidence="5">The sequence shown here is derived from an EMBL/GenBank/DDBJ whole genome shotgun (WGS) entry which is preliminary data.</text>
</comment>
<evidence type="ECO:0000256" key="2">
    <source>
        <dbReference type="ARBA" id="ARBA00022676"/>
    </source>
</evidence>
<dbReference type="GO" id="GO:0016757">
    <property type="term" value="F:glycosyltransferase activity"/>
    <property type="evidence" value="ECO:0007669"/>
    <property type="project" value="UniProtKB-KW"/>
</dbReference>
<dbReference type="Gene3D" id="3.90.550.10">
    <property type="entry name" value="Spore Coat Polysaccharide Biosynthesis Protein SpsA, Chain A"/>
    <property type="match status" value="1"/>
</dbReference>
<organism evidence="5">
    <name type="scientific">marine sediment metagenome</name>
    <dbReference type="NCBI Taxonomy" id="412755"/>
    <lineage>
        <taxon>unclassified sequences</taxon>
        <taxon>metagenomes</taxon>
        <taxon>ecological metagenomes</taxon>
    </lineage>
</organism>
<dbReference type="SUPFAM" id="SSF53448">
    <property type="entry name" value="Nucleotide-diphospho-sugar transferases"/>
    <property type="match status" value="1"/>
</dbReference>
<evidence type="ECO:0000256" key="3">
    <source>
        <dbReference type="ARBA" id="ARBA00022679"/>
    </source>
</evidence>
<dbReference type="PANTHER" id="PTHR43179">
    <property type="entry name" value="RHAMNOSYLTRANSFERASE WBBL"/>
    <property type="match status" value="1"/>
</dbReference>
<evidence type="ECO:0000259" key="4">
    <source>
        <dbReference type="Pfam" id="PF00535"/>
    </source>
</evidence>
<dbReference type="AlphaFoldDB" id="X1KWY9"/>
<proteinExistence type="inferred from homology"/>
<reference evidence="5" key="1">
    <citation type="journal article" date="2014" name="Front. Microbiol.">
        <title>High frequency of phylogenetically diverse reductive dehalogenase-homologous genes in deep subseafloor sedimentary metagenomes.</title>
        <authorList>
            <person name="Kawai M."/>
            <person name="Futagami T."/>
            <person name="Toyoda A."/>
            <person name="Takaki Y."/>
            <person name="Nishi S."/>
            <person name="Hori S."/>
            <person name="Arai W."/>
            <person name="Tsubouchi T."/>
            <person name="Morono Y."/>
            <person name="Uchiyama I."/>
            <person name="Ito T."/>
            <person name="Fujiyama A."/>
            <person name="Inagaki F."/>
            <person name="Takami H."/>
        </authorList>
    </citation>
    <scope>NUCLEOTIDE SEQUENCE</scope>
    <source>
        <strain evidence="5">Expedition CK06-06</strain>
    </source>
</reference>
<evidence type="ECO:0000313" key="5">
    <source>
        <dbReference type="EMBL" id="GAI11228.1"/>
    </source>
</evidence>
<protein>
    <recommendedName>
        <fullName evidence="4">Glycosyltransferase 2-like domain-containing protein</fullName>
    </recommendedName>
</protein>
<dbReference type="Pfam" id="PF00535">
    <property type="entry name" value="Glycos_transf_2"/>
    <property type="match status" value="1"/>
</dbReference>
<dbReference type="InterPro" id="IPR029044">
    <property type="entry name" value="Nucleotide-diphossugar_trans"/>
</dbReference>
<name>X1KWY9_9ZZZZ</name>
<keyword evidence="3" id="KW-0808">Transferase</keyword>
<dbReference type="PANTHER" id="PTHR43179:SF12">
    <property type="entry name" value="GALACTOFURANOSYLTRANSFERASE GLFT2"/>
    <property type="match status" value="1"/>
</dbReference>
<keyword evidence="2" id="KW-0328">Glycosyltransferase</keyword>
<accession>X1KWY9</accession>
<evidence type="ECO:0000256" key="1">
    <source>
        <dbReference type="ARBA" id="ARBA00006739"/>
    </source>
</evidence>
<dbReference type="InterPro" id="IPR001173">
    <property type="entry name" value="Glyco_trans_2-like"/>
</dbReference>